<dbReference type="GO" id="GO:0004519">
    <property type="term" value="F:endonuclease activity"/>
    <property type="evidence" value="ECO:0007669"/>
    <property type="project" value="UniProtKB-KW"/>
</dbReference>
<evidence type="ECO:0000313" key="2">
    <source>
        <dbReference type="EMBL" id="MER6615166.1"/>
    </source>
</evidence>
<keyword evidence="3" id="KW-1185">Reference proteome</keyword>
<dbReference type="GO" id="GO:0016787">
    <property type="term" value="F:hydrolase activity"/>
    <property type="evidence" value="ECO:0007669"/>
    <property type="project" value="UniProtKB-KW"/>
</dbReference>
<dbReference type="SUPFAM" id="SSF52980">
    <property type="entry name" value="Restriction endonuclease-like"/>
    <property type="match status" value="1"/>
</dbReference>
<dbReference type="Proteomes" id="UP001445472">
    <property type="component" value="Unassembled WGS sequence"/>
</dbReference>
<dbReference type="InterPro" id="IPR011856">
    <property type="entry name" value="tRNA_endonuc-like_dom_sf"/>
</dbReference>
<dbReference type="EC" id="3.1.21.-" evidence="2"/>
<keyword evidence="2" id="KW-0540">Nuclease</keyword>
<gene>
    <name evidence="2" type="ORF">ABT276_17710</name>
</gene>
<dbReference type="RefSeq" id="WP_351976800.1">
    <property type="nucleotide sequence ID" value="NZ_JBEPBX010000014.1"/>
</dbReference>
<dbReference type="EMBL" id="JBEPBX010000014">
    <property type="protein sequence ID" value="MER6615166.1"/>
    <property type="molecule type" value="Genomic_DNA"/>
</dbReference>
<dbReference type="Pfam" id="PF04471">
    <property type="entry name" value="Mrr_cat"/>
    <property type="match status" value="1"/>
</dbReference>
<name>A0ABV1UWN9_9ACTN</name>
<protein>
    <submittedName>
        <fullName evidence="2">Restriction endonuclease</fullName>
        <ecNumber evidence="2">3.1.21.-</ecNumber>
    </submittedName>
</protein>
<evidence type="ECO:0000313" key="3">
    <source>
        <dbReference type="Proteomes" id="UP001445472"/>
    </source>
</evidence>
<dbReference type="InterPro" id="IPR011335">
    <property type="entry name" value="Restrct_endonuc-II-like"/>
</dbReference>
<proteinExistence type="predicted"/>
<keyword evidence="2" id="KW-0255">Endonuclease</keyword>
<organism evidence="2 3">
    <name type="scientific">Streptomyces xantholiticus</name>
    <dbReference type="NCBI Taxonomy" id="68285"/>
    <lineage>
        <taxon>Bacteria</taxon>
        <taxon>Bacillati</taxon>
        <taxon>Actinomycetota</taxon>
        <taxon>Actinomycetes</taxon>
        <taxon>Kitasatosporales</taxon>
        <taxon>Streptomycetaceae</taxon>
        <taxon>Streptomyces</taxon>
    </lineage>
</organism>
<keyword evidence="2" id="KW-0378">Hydrolase</keyword>
<dbReference type="Gene3D" id="3.40.1350.10">
    <property type="match status" value="1"/>
</dbReference>
<sequence>MSVPPPGPDFREAEFTQFLVELLRKSGYTKTQSEVAVSGDRRVDIIAGSPDEILVIEVKGTSPQTPRRLRESVEQLERYSSLVQSDADSGRPHRLILATPGDLARDTRERLSRKGVTLWDGRLLARMSAAAGMEGEASRFLSNEHFSEMSRSQQPDYAEQLAKIPPGRAAWSAYQRLCRQIAEYLFCPPLRPAIWESTNETEVNKRDFILPNYSTDGFWKFLRDEYRAHYVVVDAKNYREGIEKEQVLQIANYLSHHGTGLFALIMTRSEAKQSALYTMREQWILHNKMIVVLQDSDVLQMLTDKSFGNDPAELVRQKIEDFRLGL</sequence>
<reference evidence="2 3" key="1">
    <citation type="submission" date="2024-06" db="EMBL/GenBank/DDBJ databases">
        <title>The Natural Products Discovery Center: Release of the First 8490 Sequenced Strains for Exploring Actinobacteria Biosynthetic Diversity.</title>
        <authorList>
            <person name="Kalkreuter E."/>
            <person name="Kautsar S.A."/>
            <person name="Yang D."/>
            <person name="Bader C.D."/>
            <person name="Teijaro C.N."/>
            <person name="Fluegel L."/>
            <person name="Davis C.M."/>
            <person name="Simpson J.R."/>
            <person name="Lauterbach L."/>
            <person name="Steele A.D."/>
            <person name="Gui C."/>
            <person name="Meng S."/>
            <person name="Li G."/>
            <person name="Viehrig K."/>
            <person name="Ye F."/>
            <person name="Su P."/>
            <person name="Kiefer A.F."/>
            <person name="Nichols A."/>
            <person name="Cepeda A.J."/>
            <person name="Yan W."/>
            <person name="Fan B."/>
            <person name="Jiang Y."/>
            <person name="Adhikari A."/>
            <person name="Zheng C.-J."/>
            <person name="Schuster L."/>
            <person name="Cowan T.M."/>
            <person name="Smanski M.J."/>
            <person name="Chevrette M.G."/>
            <person name="De Carvalho L.P.S."/>
            <person name="Shen B."/>
        </authorList>
    </citation>
    <scope>NUCLEOTIDE SEQUENCE [LARGE SCALE GENOMIC DNA]</scope>
    <source>
        <strain evidence="2 3">NPDC000837</strain>
    </source>
</reference>
<comment type="caution">
    <text evidence="2">The sequence shown here is derived from an EMBL/GenBank/DDBJ whole genome shotgun (WGS) entry which is preliminary data.</text>
</comment>
<evidence type="ECO:0000259" key="1">
    <source>
        <dbReference type="Pfam" id="PF04471"/>
    </source>
</evidence>
<dbReference type="InterPro" id="IPR007560">
    <property type="entry name" value="Restrct_endonuc_IV_Mrr"/>
</dbReference>
<accession>A0ABV1UWN9</accession>
<feature type="domain" description="Restriction endonuclease type IV Mrr" evidence="1">
    <location>
        <begin position="12"/>
        <end position="127"/>
    </location>
</feature>